<dbReference type="PANTHER" id="PTHR47470">
    <property type="entry name" value="CHOLESTEROL OXIDASE"/>
    <property type="match status" value="1"/>
</dbReference>
<evidence type="ECO:0000256" key="10">
    <source>
        <dbReference type="ARBA" id="ARBA00023235"/>
    </source>
</evidence>
<keyword evidence="5" id="KW-0274">FAD</keyword>
<dbReference type="Pfam" id="PF13450">
    <property type="entry name" value="NAD_binding_8"/>
    <property type="match status" value="1"/>
</dbReference>
<reference evidence="18 19" key="1">
    <citation type="submission" date="2018-03" db="EMBL/GenBank/DDBJ databases">
        <title>Whole genome analyses suggest that Burkholderia sensu lato contains two further novel genera in the rhizoxinica-symbiotica group Mycetohabitans gen. nov., and Trinickia gen. nov.: implications for the evolution of diazotrophy and nodulation in the Burkholderiaceae.</title>
        <authorList>
            <person name="Estrada De Los Santos P."/>
            <person name="Palmer M."/>
            <person name="Chavez-Ramirez B."/>
            <person name="Steenkamp E.T."/>
            <person name="Hirsch A.M."/>
            <person name="Manyaka P."/>
            <person name="Maluk M."/>
            <person name="Lafos M."/>
            <person name="Crook M."/>
            <person name="Gross E."/>
            <person name="Simon M.F."/>
            <person name="Bueno Dos Reis Junior F."/>
            <person name="Poole P.S."/>
            <person name="Venter S.N."/>
            <person name="James E.K."/>
        </authorList>
    </citation>
    <scope>NUCLEOTIDE SEQUENCE [LARGE SCALE GENOMIC DNA]</scope>
    <source>
        <strain evidence="18 19">JPY-366</strain>
    </source>
</reference>
<evidence type="ECO:0000256" key="1">
    <source>
        <dbReference type="ARBA" id="ARBA00001974"/>
    </source>
</evidence>
<dbReference type="GO" id="GO:0016995">
    <property type="term" value="F:cholesterol oxidase activity"/>
    <property type="evidence" value="ECO:0007669"/>
    <property type="project" value="UniProtKB-EC"/>
</dbReference>
<evidence type="ECO:0000259" key="16">
    <source>
        <dbReference type="Pfam" id="PF00732"/>
    </source>
</evidence>
<comment type="caution">
    <text evidence="18">The sequence shown here is derived from an EMBL/GenBank/DDBJ whole genome shotgun (WGS) entry which is preliminary data.</text>
</comment>
<name>A0A2T3XR56_9BURK</name>
<evidence type="ECO:0000256" key="9">
    <source>
        <dbReference type="ARBA" id="ARBA00023221"/>
    </source>
</evidence>
<evidence type="ECO:0000256" key="4">
    <source>
        <dbReference type="ARBA" id="ARBA00022630"/>
    </source>
</evidence>
<accession>A0A2T3XR56</accession>
<protein>
    <recommendedName>
        <fullName evidence="14">Cholesterol oxidase</fullName>
        <ecNumber evidence="13">1.1.3.6</ecNumber>
        <ecNumber evidence="11">5.3.3.1</ecNumber>
    </recommendedName>
    <alternativeName>
        <fullName evidence="15">Cholesterol isomerase</fullName>
    </alternativeName>
</protein>
<evidence type="ECO:0000256" key="8">
    <source>
        <dbReference type="ARBA" id="ARBA00023166"/>
    </source>
</evidence>
<keyword evidence="4" id="KW-0285">Flavoprotein</keyword>
<keyword evidence="7" id="KW-0443">Lipid metabolism</keyword>
<evidence type="ECO:0000256" key="6">
    <source>
        <dbReference type="ARBA" id="ARBA00023002"/>
    </source>
</evidence>
<evidence type="ECO:0000256" key="14">
    <source>
        <dbReference type="ARBA" id="ARBA00049744"/>
    </source>
</evidence>
<keyword evidence="8" id="KW-1207">Sterol metabolism</keyword>
<dbReference type="InterPro" id="IPR052542">
    <property type="entry name" value="Cholesterol_Oxidase"/>
</dbReference>
<dbReference type="GO" id="GO:0008203">
    <property type="term" value="P:cholesterol metabolic process"/>
    <property type="evidence" value="ECO:0007669"/>
    <property type="project" value="UniProtKB-KW"/>
</dbReference>
<dbReference type="PANTHER" id="PTHR47470:SF1">
    <property type="entry name" value="FAD-DEPENDENT OXIDOREDUCTASE 2 FAD BINDING DOMAIN-CONTAINING PROTEIN"/>
    <property type="match status" value="1"/>
</dbReference>
<feature type="domain" description="Glucose-methanol-choline oxidoreductase C-terminal" evidence="17">
    <location>
        <begin position="428"/>
        <end position="488"/>
    </location>
</feature>
<keyword evidence="6" id="KW-0560">Oxidoreductase</keyword>
<evidence type="ECO:0000313" key="18">
    <source>
        <dbReference type="EMBL" id="PTB19005.1"/>
    </source>
</evidence>
<evidence type="ECO:0000256" key="2">
    <source>
        <dbReference type="ARBA" id="ARBA00010790"/>
    </source>
</evidence>
<dbReference type="Gene3D" id="3.30.410.10">
    <property type="entry name" value="Cholesterol Oxidase, domain 2"/>
    <property type="match status" value="1"/>
</dbReference>
<dbReference type="InterPro" id="IPR036188">
    <property type="entry name" value="FAD/NAD-bd_sf"/>
</dbReference>
<evidence type="ECO:0000256" key="7">
    <source>
        <dbReference type="ARBA" id="ARBA00023098"/>
    </source>
</evidence>
<evidence type="ECO:0000256" key="15">
    <source>
        <dbReference type="ARBA" id="ARBA00049778"/>
    </source>
</evidence>
<proteinExistence type="inferred from homology"/>
<dbReference type="AlphaFoldDB" id="A0A2T3XR56"/>
<feature type="domain" description="Glucose-methanol-choline oxidoreductase N-terminal" evidence="16">
    <location>
        <begin position="96"/>
        <end position="295"/>
    </location>
</feature>
<dbReference type="SUPFAM" id="SSF51905">
    <property type="entry name" value="FAD/NAD(P)-binding domain"/>
    <property type="match status" value="1"/>
</dbReference>
<dbReference type="EC" id="1.1.3.6" evidence="13"/>
<evidence type="ECO:0000256" key="3">
    <source>
        <dbReference type="ARBA" id="ARBA00022548"/>
    </source>
</evidence>
<evidence type="ECO:0000256" key="13">
    <source>
        <dbReference type="ARBA" id="ARBA00049723"/>
    </source>
</evidence>
<dbReference type="GO" id="GO:0050660">
    <property type="term" value="F:flavin adenine dinucleotide binding"/>
    <property type="evidence" value="ECO:0007669"/>
    <property type="project" value="InterPro"/>
</dbReference>
<dbReference type="Gene3D" id="3.50.50.60">
    <property type="entry name" value="FAD/NAD(P)-binding domain"/>
    <property type="match status" value="1"/>
</dbReference>
<evidence type="ECO:0000256" key="12">
    <source>
        <dbReference type="ARBA" id="ARBA00049645"/>
    </source>
</evidence>
<comment type="cofactor">
    <cofactor evidence="1">
        <name>FAD</name>
        <dbReference type="ChEBI" id="CHEBI:57692"/>
    </cofactor>
</comment>
<organism evidence="18 19">
    <name type="scientific">Trinickia symbiotica</name>
    <dbReference type="NCBI Taxonomy" id="863227"/>
    <lineage>
        <taxon>Bacteria</taxon>
        <taxon>Pseudomonadati</taxon>
        <taxon>Pseudomonadota</taxon>
        <taxon>Betaproteobacteria</taxon>
        <taxon>Burkholderiales</taxon>
        <taxon>Burkholderiaceae</taxon>
        <taxon>Trinickia</taxon>
    </lineage>
</organism>
<dbReference type="EC" id="5.3.3.1" evidence="11"/>
<dbReference type="GO" id="GO:0004769">
    <property type="term" value="F:steroid Delta-isomerase activity"/>
    <property type="evidence" value="ECO:0007669"/>
    <property type="project" value="UniProtKB-EC"/>
</dbReference>
<dbReference type="EMBL" id="PYUC01000010">
    <property type="protein sequence ID" value="PTB19005.1"/>
    <property type="molecule type" value="Genomic_DNA"/>
</dbReference>
<evidence type="ECO:0000256" key="11">
    <source>
        <dbReference type="ARBA" id="ARBA00038856"/>
    </source>
</evidence>
<sequence>MDKQVEILVIGSGFGGAVAARRLAEAGRNVLMLERGPWRNTVPIRSTGIEDLAPLPQGSQAFTYSLRSIRAHFIKDEFLLNKKGFVEVYLGDGINVICSSNVGGGSHIYAGMLGRPSDPNYWDDRHPGISREHMDKYYDEILTLLAARSISPDDRVPNGIDQTNYNGELSSAGMMSPPVGFLLPKKPGLAAKVVDRYGVERWECDMRNNSFLGSPSGGKTTLDFSFVWPAMQHGLVVRDLCEVKSIRKLNTRDAVGMRYEVRYRNQRSGQDETVLARHVVLAAGGLNTVRLLLRSRDVEHGLDGMPRLGYQFGTNGGFFGFWKENSKQDIADGMPLSAPFRSRDSTNKSVKMLRASVQGFDRIPMPAPVRRWLCKNSFMVAFGRDDSNGSMEIVRGKFKIRYRKSENSIYQEIDWEVTTIERKTNTKVYAPSAPVTVQPIGGACLGTSNSNGVIGANGEIFDHPGLYVVDASALPESPGAPPSLSIAAWSAHVADRLLESLECRGAQP</sequence>
<dbReference type="InterPro" id="IPR007867">
    <property type="entry name" value="GMC_OxRtase_C"/>
</dbReference>
<dbReference type="Pfam" id="PF05199">
    <property type="entry name" value="GMC_oxred_C"/>
    <property type="match status" value="1"/>
</dbReference>
<dbReference type="Proteomes" id="UP000240638">
    <property type="component" value="Unassembled WGS sequence"/>
</dbReference>
<comment type="pathway">
    <text evidence="12">Steroid metabolism; cholesterol degradation.</text>
</comment>
<evidence type="ECO:0000259" key="17">
    <source>
        <dbReference type="Pfam" id="PF05199"/>
    </source>
</evidence>
<evidence type="ECO:0000313" key="19">
    <source>
        <dbReference type="Proteomes" id="UP000240638"/>
    </source>
</evidence>
<keyword evidence="10" id="KW-0413">Isomerase</keyword>
<dbReference type="InterPro" id="IPR000172">
    <property type="entry name" value="GMC_OxRdtase_N"/>
</dbReference>
<keyword evidence="3" id="KW-0153">Cholesterol metabolism</keyword>
<keyword evidence="9" id="KW-0753">Steroid metabolism</keyword>
<dbReference type="Pfam" id="PF00732">
    <property type="entry name" value="GMC_oxred_N"/>
    <property type="match status" value="1"/>
</dbReference>
<gene>
    <name evidence="18" type="ORF">C9I57_19930</name>
</gene>
<comment type="similarity">
    <text evidence="2">Belongs to the GMC oxidoreductase family.</text>
</comment>
<evidence type="ECO:0000256" key="5">
    <source>
        <dbReference type="ARBA" id="ARBA00022827"/>
    </source>
</evidence>